<accession>A0A6J5ZMW1</accession>
<evidence type="ECO:0000313" key="4">
    <source>
        <dbReference type="EMBL" id="CAB4340873.1"/>
    </source>
</evidence>
<dbReference type="InterPro" id="IPR018649">
    <property type="entry name" value="SHOCT"/>
</dbReference>
<dbReference type="EMBL" id="CAESAN010000034">
    <property type="protein sequence ID" value="CAB4340873.1"/>
    <property type="molecule type" value="Genomic_DNA"/>
</dbReference>
<feature type="transmembrane region" description="Helical" evidence="2">
    <location>
        <begin position="350"/>
        <end position="371"/>
    </location>
</feature>
<proteinExistence type="predicted"/>
<feature type="region of interest" description="Disordered" evidence="1">
    <location>
        <begin position="1"/>
        <end position="38"/>
    </location>
</feature>
<dbReference type="Pfam" id="PF09851">
    <property type="entry name" value="SHOCT"/>
    <property type="match status" value="1"/>
</dbReference>
<feature type="compositionally biased region" description="Polar residues" evidence="1">
    <location>
        <begin position="27"/>
        <end position="36"/>
    </location>
</feature>
<dbReference type="AlphaFoldDB" id="A0A6J5ZMW1"/>
<organism evidence="4">
    <name type="scientific">freshwater metagenome</name>
    <dbReference type="NCBI Taxonomy" id="449393"/>
    <lineage>
        <taxon>unclassified sequences</taxon>
        <taxon>metagenomes</taxon>
        <taxon>ecological metagenomes</taxon>
    </lineage>
</organism>
<keyword evidence="2" id="KW-1133">Transmembrane helix</keyword>
<protein>
    <submittedName>
        <fullName evidence="4">Unannotated protein</fullName>
    </submittedName>
</protein>
<gene>
    <name evidence="4" type="ORF">UFOPK3547_00563</name>
</gene>
<keyword evidence="2" id="KW-0472">Membrane</keyword>
<sequence>MSSDSEAKTTEQKTTANSAPDEAPTAVQPSGETPWQRSGGRRITVHVMIALATLFTIVAVFANWTRQQLLDTNAWTKASAELIANPVIRDQVAIYLVDQLYTNVDVPAEIKTVLPKELQPLAPVAAAGARNLITKAANAALEQPAVQSVWTEANKLAHEQFVTAMNGGTSFISTTNGDVTINLGGILTKISTSLGLPSSVTAKIPPGAGEITVIQSQELKQAQQITRALKTSSVVFSVLAFLLFVAAVALAAGARATRLVEVGVGLVLAALAVVVLRSAVGDQVVSSLVTDVSLRPAVSATWDIETSLLAQIATQVAVVGAMLIIAGLLGGPTQAAHKVRGFIAPVVNRFGGACYAVVGLLVLGFLIWAPIPAASRPSFIVVFIILIFFGFYSLRRETLADFPDASIANGHPVHDAGARIGAAFSRAGASVKETTSRAAADVRTRSKEVVDKTMPGGDKESQKMAKLERLVALRDGGALTDEEFAAEKQKILGEDGTTSS</sequence>
<feature type="transmembrane region" description="Helical" evidence="2">
    <location>
        <begin position="259"/>
        <end position="280"/>
    </location>
</feature>
<evidence type="ECO:0000259" key="3">
    <source>
        <dbReference type="Pfam" id="PF09851"/>
    </source>
</evidence>
<feature type="compositionally biased region" description="Basic and acidic residues" evidence="1">
    <location>
        <begin position="1"/>
        <end position="11"/>
    </location>
</feature>
<evidence type="ECO:0000256" key="1">
    <source>
        <dbReference type="SAM" id="MobiDB-lite"/>
    </source>
</evidence>
<name>A0A6J5ZMW1_9ZZZZ</name>
<feature type="transmembrane region" description="Helical" evidence="2">
    <location>
        <begin position="43"/>
        <end position="64"/>
    </location>
</feature>
<feature type="transmembrane region" description="Helical" evidence="2">
    <location>
        <begin position="234"/>
        <end position="252"/>
    </location>
</feature>
<feature type="transmembrane region" description="Helical" evidence="2">
    <location>
        <begin position="308"/>
        <end position="329"/>
    </location>
</feature>
<keyword evidence="2" id="KW-0812">Transmembrane</keyword>
<evidence type="ECO:0000256" key="2">
    <source>
        <dbReference type="SAM" id="Phobius"/>
    </source>
</evidence>
<reference evidence="4" key="1">
    <citation type="submission" date="2020-05" db="EMBL/GenBank/DDBJ databases">
        <authorList>
            <person name="Chiriac C."/>
            <person name="Salcher M."/>
            <person name="Ghai R."/>
            <person name="Kavagutti S V."/>
        </authorList>
    </citation>
    <scope>NUCLEOTIDE SEQUENCE</scope>
</reference>
<feature type="domain" description="SHOCT" evidence="3">
    <location>
        <begin position="466"/>
        <end position="492"/>
    </location>
</feature>
<feature type="transmembrane region" description="Helical" evidence="2">
    <location>
        <begin position="377"/>
        <end position="394"/>
    </location>
</feature>